<name>A0A6H9YTF7_9ACTN</name>
<protein>
    <submittedName>
        <fullName evidence="1">Uncharacterized protein</fullName>
    </submittedName>
</protein>
<comment type="caution">
    <text evidence="1">The sequence shown here is derived from an EMBL/GenBank/DDBJ whole genome shotgun (WGS) entry which is preliminary data.</text>
</comment>
<dbReference type="Pfam" id="PF07388">
    <property type="entry name" value="A-2_8-polyST"/>
    <property type="match status" value="1"/>
</dbReference>
<dbReference type="AlphaFoldDB" id="A0A6H9YTF7"/>
<proteinExistence type="predicted"/>
<reference evidence="1 2" key="1">
    <citation type="submission" date="2019-09" db="EMBL/GenBank/DDBJ databases">
        <title>Actinomadura physcomitrii sp. nov., a novel actinomycete isolated from moss [Physcomitrium sphaericum (Ludw) Fuernr].</title>
        <authorList>
            <person name="Zhuang X."/>
            <person name="Liu C."/>
        </authorList>
    </citation>
    <scope>NUCLEOTIDE SEQUENCE [LARGE SCALE GENOMIC DNA]</scope>
    <source>
        <strain evidence="1 2">HMC1</strain>
    </source>
</reference>
<sequence>MTQIFVAGTMYGAMTVAAAIDAGLFGGGRRVLLTANNAAIPQVSTSLHEMPGFEALAGRFHEVLSWNDLIDPLHPFGWTPRAEDLPVFERLLRDRWGLGGDPVELVTESIAVSPGRALAMIFHDAPVTVYSDGLMAYGPTRTSLPNVGPRIDRLLHLDLVPGLKPRLLEEYGVPPAIVPDEAFLAVLAEVTTEVAPVLARHGSGLEGSALIVGQYLASLDLISESAEEDLHLRMVRGCAARGHATVLFKPHPTSQSSLSGRLAEEAGKLGVRLVVIDDPVPAEVWCATVKPELVVGCFSTAQMTALRFFGATAACSGTRMMLDQLTPYQNSNRVPLVITDTLLPHLDVEGRLSAPVIGLDQVGEKLAPLLTAVTYCMQAGSRPELRNDAGAYLAEHAEGPMLRYFKRRRLTSLKLPGGLSQANRRLLTAALPPHTRRRELALKALRKTEEMRGQTDE</sequence>
<accession>A0A6H9YTF7</accession>
<gene>
    <name evidence="1" type="ORF">F8566_04870</name>
</gene>
<dbReference type="Proteomes" id="UP000468735">
    <property type="component" value="Unassembled WGS sequence"/>
</dbReference>
<dbReference type="RefSeq" id="WP_151558431.1">
    <property type="nucleotide sequence ID" value="NZ_WBMT01000002.1"/>
</dbReference>
<evidence type="ECO:0000313" key="1">
    <source>
        <dbReference type="EMBL" id="KAB2351564.1"/>
    </source>
</evidence>
<dbReference type="InterPro" id="IPR010866">
    <property type="entry name" value="A-2_8-polyST"/>
</dbReference>
<organism evidence="1 2">
    <name type="scientific">Actinomadura rudentiformis</name>
    <dbReference type="NCBI Taxonomy" id="359158"/>
    <lineage>
        <taxon>Bacteria</taxon>
        <taxon>Bacillati</taxon>
        <taxon>Actinomycetota</taxon>
        <taxon>Actinomycetes</taxon>
        <taxon>Streptosporangiales</taxon>
        <taxon>Thermomonosporaceae</taxon>
        <taxon>Actinomadura</taxon>
    </lineage>
</organism>
<keyword evidence="2" id="KW-1185">Reference proteome</keyword>
<evidence type="ECO:0000313" key="2">
    <source>
        <dbReference type="Proteomes" id="UP000468735"/>
    </source>
</evidence>
<dbReference type="EMBL" id="WBMT01000002">
    <property type="protein sequence ID" value="KAB2351564.1"/>
    <property type="molecule type" value="Genomic_DNA"/>
</dbReference>
<dbReference type="OrthoDB" id="3723482at2"/>